<feature type="transmembrane region" description="Helical" evidence="7">
    <location>
        <begin position="183"/>
        <end position="202"/>
    </location>
</feature>
<protein>
    <recommendedName>
        <fullName evidence="10">Folate-biopterin transporter</fullName>
    </recommendedName>
</protein>
<dbReference type="InterPro" id="IPR039309">
    <property type="entry name" value="BT1"/>
</dbReference>
<dbReference type="PANTHER" id="PTHR31585">
    <property type="entry name" value="FOLATE-BIOPTERIN TRANSPORTER 1, CHLOROPLASTIC"/>
    <property type="match status" value="1"/>
</dbReference>
<dbReference type="SUPFAM" id="SSF103473">
    <property type="entry name" value="MFS general substrate transporter"/>
    <property type="match status" value="1"/>
</dbReference>
<gene>
    <name evidence="8" type="ORF">AVO44_03380</name>
</gene>
<dbReference type="EMBL" id="LQBP01000001">
    <property type="protein sequence ID" value="KUJ82311.1"/>
    <property type="molecule type" value="Genomic_DNA"/>
</dbReference>
<comment type="subcellular location">
    <subcellularLocation>
        <location evidence="1">Membrane</location>
        <topology evidence="1">Multi-pass membrane protein</topology>
    </subcellularLocation>
</comment>
<dbReference type="InterPro" id="IPR036259">
    <property type="entry name" value="MFS_trans_sf"/>
</dbReference>
<evidence type="ECO:0000256" key="2">
    <source>
        <dbReference type="ARBA" id="ARBA00007015"/>
    </source>
</evidence>
<dbReference type="PANTHER" id="PTHR31585:SF5">
    <property type="entry name" value="RNA-BINDING S4 DOMAIN-CONTAINING PROTEIN"/>
    <property type="match status" value="1"/>
</dbReference>
<feature type="transmembrane region" description="Helical" evidence="7">
    <location>
        <begin position="91"/>
        <end position="116"/>
    </location>
</feature>
<organism evidence="8 9">
    <name type="scientific">Ruegeria profundi</name>
    <dbReference type="NCBI Taxonomy" id="1685378"/>
    <lineage>
        <taxon>Bacteria</taxon>
        <taxon>Pseudomonadati</taxon>
        <taxon>Pseudomonadota</taxon>
        <taxon>Alphaproteobacteria</taxon>
        <taxon>Rhodobacterales</taxon>
        <taxon>Roseobacteraceae</taxon>
        <taxon>Ruegeria</taxon>
    </lineage>
</organism>
<evidence type="ECO:0000256" key="5">
    <source>
        <dbReference type="ARBA" id="ARBA00022989"/>
    </source>
</evidence>
<feature type="transmembrane region" description="Helical" evidence="7">
    <location>
        <begin position="61"/>
        <end position="79"/>
    </location>
</feature>
<keyword evidence="6 7" id="KW-0472">Membrane</keyword>
<dbReference type="OrthoDB" id="9764193at2"/>
<dbReference type="Pfam" id="PF03092">
    <property type="entry name" value="BT1"/>
    <property type="match status" value="1"/>
</dbReference>
<name>A0A0X3U581_9RHOB</name>
<evidence type="ECO:0000256" key="6">
    <source>
        <dbReference type="ARBA" id="ARBA00023136"/>
    </source>
</evidence>
<feature type="transmembrane region" description="Helical" evidence="7">
    <location>
        <begin position="316"/>
        <end position="333"/>
    </location>
</feature>
<comment type="caution">
    <text evidence="8">The sequence shown here is derived from an EMBL/GenBank/DDBJ whole genome shotgun (WGS) entry which is preliminary data.</text>
</comment>
<evidence type="ECO:0000256" key="7">
    <source>
        <dbReference type="SAM" id="Phobius"/>
    </source>
</evidence>
<feature type="transmembrane region" description="Helical" evidence="7">
    <location>
        <begin position="286"/>
        <end position="304"/>
    </location>
</feature>
<evidence type="ECO:0000313" key="8">
    <source>
        <dbReference type="EMBL" id="KUJ82311.1"/>
    </source>
</evidence>
<comment type="similarity">
    <text evidence="2">Belongs to the major facilitator superfamily. Folate-biopterin transporter (TC 2.A.71) family.</text>
</comment>
<feature type="transmembrane region" description="Helical" evidence="7">
    <location>
        <begin position="35"/>
        <end position="54"/>
    </location>
</feature>
<feature type="transmembrane region" description="Helical" evidence="7">
    <location>
        <begin position="262"/>
        <end position="280"/>
    </location>
</feature>
<keyword evidence="4 7" id="KW-0812">Transmembrane</keyword>
<evidence type="ECO:0008006" key="10">
    <source>
        <dbReference type="Google" id="ProtNLM"/>
    </source>
</evidence>
<accession>A0A0X3U581</accession>
<sequence length="538" mass="58518">MNTDHSSIGTQVSAWWHRTFVDLAQQLRWSYLPPLMVYFAAGVSGLTSVVGAFFLKDYLDLSASFVAGLAFWAGLPWILKMPLGHVVDLFWRWKSLLILLGASLITLSLVIMYGLVTAPALMSGTMPLEDWYVVALLLAPSGYAIQDVVADAMTVEAVPKVDQDGRPFTPEESRAQHTTMQTLGRVAIISGFAAVAAVNIWIFSGADELQNSDRLELYGQVYLIALIIPLLSVSGVVLHTLIQRQRRLRGHPAHGPEDVTEVKWSILLGGLAFVALSITLGTAEFAFAQETIFVVSLAVILYLMSRLLKELEPAQAKALIGTATIIFVFRAVPLPGPGLTWFEIDELGFDEQFLAILALLTSLLALLGLFILRPFMANRSIAHVVVVLTIAAGILALPNLALYYGVHEWTAARTGGIVDARFIAILDTAVESPLGQIAMVPMLAWIARNAPTQLKATFFAVMASFTNMALSASSLGTKYLNEIFVVTREVTNPETGVVTSTADYSELGYLLITVALISVIVPLVMVLLVQNSRFHTSD</sequence>
<reference evidence="9" key="1">
    <citation type="submission" date="2015-12" db="EMBL/GenBank/DDBJ databases">
        <authorList>
            <person name="Zhang G."/>
            <person name="Stingl U."/>
        </authorList>
    </citation>
    <scope>NUCLEOTIDE SEQUENCE [LARGE SCALE GENOMIC DNA]</scope>
    <source>
        <strain evidence="9">ZGT108</strain>
    </source>
</reference>
<dbReference type="RefSeq" id="WP_068332467.1">
    <property type="nucleotide sequence ID" value="NZ_LQBP01000001.1"/>
</dbReference>
<feature type="transmembrane region" description="Helical" evidence="7">
    <location>
        <begin position="353"/>
        <end position="372"/>
    </location>
</feature>
<feature type="transmembrane region" description="Helical" evidence="7">
    <location>
        <begin position="384"/>
        <end position="402"/>
    </location>
</feature>
<keyword evidence="3" id="KW-0813">Transport</keyword>
<dbReference type="Proteomes" id="UP000053690">
    <property type="component" value="Unassembled WGS sequence"/>
</dbReference>
<feature type="transmembrane region" description="Helical" evidence="7">
    <location>
        <begin position="222"/>
        <end position="242"/>
    </location>
</feature>
<keyword evidence="9" id="KW-1185">Reference proteome</keyword>
<evidence type="ECO:0000256" key="3">
    <source>
        <dbReference type="ARBA" id="ARBA00022448"/>
    </source>
</evidence>
<evidence type="ECO:0000256" key="4">
    <source>
        <dbReference type="ARBA" id="ARBA00022692"/>
    </source>
</evidence>
<evidence type="ECO:0000256" key="1">
    <source>
        <dbReference type="ARBA" id="ARBA00004141"/>
    </source>
</evidence>
<dbReference type="AlphaFoldDB" id="A0A0X3U581"/>
<evidence type="ECO:0000313" key="9">
    <source>
        <dbReference type="Proteomes" id="UP000053690"/>
    </source>
</evidence>
<feature type="transmembrane region" description="Helical" evidence="7">
    <location>
        <begin position="507"/>
        <end position="529"/>
    </location>
</feature>
<dbReference type="GO" id="GO:0016020">
    <property type="term" value="C:membrane"/>
    <property type="evidence" value="ECO:0007669"/>
    <property type="project" value="UniProtKB-SubCell"/>
</dbReference>
<proteinExistence type="inferred from homology"/>
<keyword evidence="5 7" id="KW-1133">Transmembrane helix</keyword>